<dbReference type="STRING" id="488538.SAR116_0668"/>
<dbReference type="eggNOG" id="COG0152">
    <property type="taxonomic scope" value="Bacteria"/>
</dbReference>
<dbReference type="InterPro" id="IPR050089">
    <property type="entry name" value="SAICAR_synthetase"/>
</dbReference>
<evidence type="ECO:0000256" key="2">
    <source>
        <dbReference type="ARBA" id="ARBA00010190"/>
    </source>
</evidence>
<dbReference type="PROSITE" id="PS01058">
    <property type="entry name" value="SAICAR_SYNTHETASE_2"/>
    <property type="match status" value="1"/>
</dbReference>
<evidence type="ECO:0000256" key="8">
    <source>
        <dbReference type="HAMAP-Rule" id="MF_00137"/>
    </source>
</evidence>
<evidence type="ECO:0000256" key="5">
    <source>
        <dbReference type="ARBA" id="ARBA00022755"/>
    </source>
</evidence>
<dbReference type="HAMAP" id="MF_00137">
    <property type="entry name" value="SAICAR_synth"/>
    <property type="match status" value="1"/>
</dbReference>
<dbReference type="Gene3D" id="3.30.200.20">
    <property type="entry name" value="Phosphorylase Kinase, domain 1"/>
    <property type="match status" value="1"/>
</dbReference>
<sequence>MTDATSNTRTMLYEGKAKVIFEGPDDGTLIQYFKDDATAFNAQKKDVIKGKGVLNNYISEHIMQAVGAMGIPTHFLARINDREQLIRQLEIVPIEVIVRNVAAGSICSRLGLEEGEELPQTLIEFCLKDDALGDPVIAPEHIFTFGWASPEELETICEDTLRINDFLTGLFHAIGVRLIDFKLEFGRIEIDGDIEIILADEISPDNCRLWDIHTNEKMDKDRFRRDLGGLIEAYQEIASRLNIRIPDISKIEP</sequence>
<keyword evidence="6 8" id="KW-0067">ATP-binding</keyword>
<dbReference type="EC" id="6.3.2.6" evidence="8"/>
<dbReference type="InterPro" id="IPR033934">
    <property type="entry name" value="SAICAR_synt_PurC"/>
</dbReference>
<dbReference type="GO" id="GO:0006189">
    <property type="term" value="P:'de novo' IMP biosynthetic process"/>
    <property type="evidence" value="ECO:0007669"/>
    <property type="project" value="UniProtKB-UniRule"/>
</dbReference>
<protein>
    <recommendedName>
        <fullName evidence="8">Phosphoribosylaminoimidazole-succinocarboxamide synthase</fullName>
        <ecNumber evidence="8">6.3.2.6</ecNumber>
    </recommendedName>
    <alternativeName>
        <fullName evidence="8">SAICAR synthetase</fullName>
    </alternativeName>
</protein>
<keyword evidence="5 8" id="KW-0658">Purine biosynthesis</keyword>
<dbReference type="InterPro" id="IPR001636">
    <property type="entry name" value="SAICAR_synth"/>
</dbReference>
<accession>D5BRL4</accession>
<dbReference type="InterPro" id="IPR018236">
    <property type="entry name" value="SAICAR_synthetase_CS"/>
</dbReference>
<dbReference type="InterPro" id="IPR028923">
    <property type="entry name" value="SAICAR_synt/ADE2_N"/>
</dbReference>
<evidence type="ECO:0000256" key="3">
    <source>
        <dbReference type="ARBA" id="ARBA00022598"/>
    </source>
</evidence>
<dbReference type="SUPFAM" id="SSF56104">
    <property type="entry name" value="SAICAR synthase-like"/>
    <property type="match status" value="1"/>
</dbReference>
<evidence type="ECO:0000313" key="11">
    <source>
        <dbReference type="Proteomes" id="UP000007460"/>
    </source>
</evidence>
<evidence type="ECO:0000256" key="4">
    <source>
        <dbReference type="ARBA" id="ARBA00022741"/>
    </source>
</evidence>
<dbReference type="PANTHER" id="PTHR43599">
    <property type="entry name" value="MULTIFUNCTIONAL PROTEIN ADE2"/>
    <property type="match status" value="1"/>
</dbReference>
<dbReference type="HOGENOM" id="CLU_061495_2_0_5"/>
<proteinExistence type="inferred from homology"/>
<organism evidence="10 11">
    <name type="scientific">Puniceispirillum marinum (strain IMCC1322)</name>
    <dbReference type="NCBI Taxonomy" id="488538"/>
    <lineage>
        <taxon>Bacteria</taxon>
        <taxon>Pseudomonadati</taxon>
        <taxon>Pseudomonadota</taxon>
        <taxon>Alphaproteobacteria</taxon>
        <taxon>Candidatus Puniceispirillales</taxon>
        <taxon>Candidatus Puniceispirillaceae</taxon>
        <taxon>Candidatus Puniceispirillum</taxon>
    </lineage>
</organism>
<evidence type="ECO:0000259" key="9">
    <source>
        <dbReference type="Pfam" id="PF01259"/>
    </source>
</evidence>
<evidence type="ECO:0000313" key="10">
    <source>
        <dbReference type="EMBL" id="ADE38911.1"/>
    </source>
</evidence>
<dbReference type="Pfam" id="PF01259">
    <property type="entry name" value="SAICAR_synt"/>
    <property type="match status" value="1"/>
</dbReference>
<dbReference type="FunFam" id="3.30.470.20:FF:000006">
    <property type="entry name" value="Phosphoribosylaminoimidazole-succinocarboxamide synthase"/>
    <property type="match status" value="1"/>
</dbReference>
<dbReference type="NCBIfam" id="TIGR00081">
    <property type="entry name" value="purC"/>
    <property type="match status" value="1"/>
</dbReference>
<dbReference type="CDD" id="cd01415">
    <property type="entry name" value="SAICAR_synt_PurC"/>
    <property type="match status" value="1"/>
</dbReference>
<evidence type="ECO:0000256" key="7">
    <source>
        <dbReference type="ARBA" id="ARBA00048475"/>
    </source>
</evidence>
<dbReference type="EMBL" id="CP001751">
    <property type="protein sequence ID" value="ADE38911.1"/>
    <property type="molecule type" value="Genomic_DNA"/>
</dbReference>
<name>D5BRL4_PUNMI</name>
<keyword evidence="11" id="KW-1185">Reference proteome</keyword>
<dbReference type="Gene3D" id="3.30.470.20">
    <property type="entry name" value="ATP-grasp fold, B domain"/>
    <property type="match status" value="1"/>
</dbReference>
<keyword evidence="4 8" id="KW-0547">Nucleotide-binding</keyword>
<dbReference type="GO" id="GO:0005829">
    <property type="term" value="C:cytosol"/>
    <property type="evidence" value="ECO:0007669"/>
    <property type="project" value="TreeGrafter"/>
</dbReference>
<feature type="domain" description="SAICAR synthetase/ADE2 N-terminal" evidence="9">
    <location>
        <begin position="12"/>
        <end position="240"/>
    </location>
</feature>
<evidence type="ECO:0000256" key="6">
    <source>
        <dbReference type="ARBA" id="ARBA00022840"/>
    </source>
</evidence>
<comment type="catalytic activity">
    <reaction evidence="7 8">
        <text>5-amino-1-(5-phospho-D-ribosyl)imidazole-4-carboxylate + L-aspartate + ATP = (2S)-2-[5-amino-1-(5-phospho-beta-D-ribosyl)imidazole-4-carboxamido]succinate + ADP + phosphate + 2 H(+)</text>
        <dbReference type="Rhea" id="RHEA:22628"/>
        <dbReference type="ChEBI" id="CHEBI:15378"/>
        <dbReference type="ChEBI" id="CHEBI:29991"/>
        <dbReference type="ChEBI" id="CHEBI:30616"/>
        <dbReference type="ChEBI" id="CHEBI:43474"/>
        <dbReference type="ChEBI" id="CHEBI:58443"/>
        <dbReference type="ChEBI" id="CHEBI:77657"/>
        <dbReference type="ChEBI" id="CHEBI:456216"/>
        <dbReference type="EC" id="6.3.2.6"/>
    </reaction>
</comment>
<comment type="pathway">
    <text evidence="1 8">Purine metabolism; IMP biosynthesis via de novo pathway; 5-amino-1-(5-phospho-D-ribosyl)imidazole-4-carboxamide from 5-amino-1-(5-phospho-D-ribosyl)imidazole-4-carboxylate: step 1/2.</text>
</comment>
<dbReference type="Proteomes" id="UP000007460">
    <property type="component" value="Chromosome"/>
</dbReference>
<dbReference type="GO" id="GO:0005524">
    <property type="term" value="F:ATP binding"/>
    <property type="evidence" value="ECO:0007669"/>
    <property type="project" value="UniProtKB-KW"/>
</dbReference>
<reference evidence="10 11" key="1">
    <citation type="journal article" date="2010" name="J. Bacteriol.">
        <title>Complete genome sequence of "Candidatus Puniceispirillum marinum" IMCC1322, a representative of the SAR116 clade in the Alphaproteobacteria.</title>
        <authorList>
            <person name="Oh H.M."/>
            <person name="Kwon K.K."/>
            <person name="Kang I."/>
            <person name="Kang S.G."/>
            <person name="Lee J.H."/>
            <person name="Kim S.J."/>
            <person name="Cho J.C."/>
        </authorList>
    </citation>
    <scope>NUCLEOTIDE SEQUENCE [LARGE SCALE GENOMIC DNA]</scope>
    <source>
        <strain evidence="10 11">IMCC1322</strain>
    </source>
</reference>
<evidence type="ECO:0000256" key="1">
    <source>
        <dbReference type="ARBA" id="ARBA00004672"/>
    </source>
</evidence>
<dbReference type="UniPathway" id="UPA00074">
    <property type="reaction ID" value="UER00131"/>
</dbReference>
<comment type="similarity">
    <text evidence="2 8">Belongs to the SAICAR synthetase family.</text>
</comment>
<dbReference type="RefSeq" id="WP_013045540.1">
    <property type="nucleotide sequence ID" value="NC_014010.1"/>
</dbReference>
<dbReference type="KEGG" id="apb:SAR116_0668"/>
<dbReference type="GO" id="GO:0009236">
    <property type="term" value="P:cobalamin biosynthetic process"/>
    <property type="evidence" value="ECO:0007669"/>
    <property type="project" value="InterPro"/>
</dbReference>
<gene>
    <name evidence="8" type="primary">purC</name>
    <name evidence="10" type="ordered locus">SAR116_0668</name>
</gene>
<keyword evidence="3 8" id="KW-0436">Ligase</keyword>
<dbReference type="AlphaFoldDB" id="D5BRL4"/>
<dbReference type="GO" id="GO:0004639">
    <property type="term" value="F:phosphoribosylaminoimidazolesuccinocarboxamide synthase activity"/>
    <property type="evidence" value="ECO:0007669"/>
    <property type="project" value="UniProtKB-UniRule"/>
</dbReference>
<dbReference type="PANTHER" id="PTHR43599:SF3">
    <property type="entry name" value="SI:DKEY-6E2.2"/>
    <property type="match status" value="1"/>
</dbReference>
<dbReference type="PROSITE" id="PS01057">
    <property type="entry name" value="SAICAR_SYNTHETASE_1"/>
    <property type="match status" value="1"/>
</dbReference>